<reference evidence="3 4" key="1">
    <citation type="journal article" date="2016" name="PLoS ONE">
        <title>Sequence Assembly of Yarrowia lipolytica Strain W29/CLIB89 Shows Transposable Element Diversity.</title>
        <authorList>
            <person name="Magnan C."/>
            <person name="Yu J."/>
            <person name="Chang I."/>
            <person name="Jahn E."/>
            <person name="Kanomata Y."/>
            <person name="Wu J."/>
            <person name="Zeller M."/>
            <person name="Oakes M."/>
            <person name="Baldi P."/>
            <person name="Sandmeyer S."/>
        </authorList>
    </citation>
    <scope>NUCLEOTIDE SEQUENCE [LARGE SCALE GENOMIC DNA]</scope>
    <source>
        <strain evidence="4">CLIB89(W29)</strain>
    </source>
</reference>
<feature type="coiled-coil region" evidence="1">
    <location>
        <begin position="181"/>
        <end position="271"/>
    </location>
</feature>
<feature type="coiled-coil region" evidence="1">
    <location>
        <begin position="377"/>
        <end position="419"/>
    </location>
</feature>
<dbReference type="GO" id="GO:0042175">
    <property type="term" value="C:nuclear outer membrane-endoplasmic reticulum membrane network"/>
    <property type="evidence" value="ECO:0007669"/>
    <property type="project" value="TreeGrafter"/>
</dbReference>
<dbReference type="eggNOG" id="ENOG502QRKP">
    <property type="taxonomic scope" value="Eukaryota"/>
</dbReference>
<gene>
    <name evidence="3" type="ORF">YALI1_F06035g</name>
</gene>
<evidence type="ECO:0008006" key="5">
    <source>
        <dbReference type="Google" id="ProtNLM"/>
    </source>
</evidence>
<dbReference type="KEGG" id="yli:2907711"/>
<dbReference type="GO" id="GO:1990904">
    <property type="term" value="C:ribonucleoprotein complex"/>
    <property type="evidence" value="ECO:0007669"/>
    <property type="project" value="TreeGrafter"/>
</dbReference>
<sequence length="420" mass="46808">MSKRLEKPSKTEFESRQTELKATLDAKVKTLNAAIDAVKKTQGNGKNPALDALHDELNDIKSQQNAFKQGKQGVFDEIKTIDQRISGRIKDVQAAKAKLPVRNADEVEKRIEQLEDSVESGQLRILDEKKALTEISQLKKSKAAFANIAKMEEAIAADKETVAGIRAGIDDSESKKLHLRAQEIIKKIEESRAERNELKKSRDALYAARDKAFEEKHAANAELQALRDEYYGALKQYQDQYAADMAVRREKEKEERQAYEKEKRLERAKAKLEIASTPAFGVEIVETENLLNFFEKESGASPAAESKASSPSPSIDPSKVIKKDVGTFMEGTGGKRGKKTRGAKAGDKFNLNLTVIESLSALSIGIPGSKSEVPEVVEQLKKKLNYYKDNQDKVTKENIRKAEEEIAKAEEDVGQEQEEA</sequence>
<evidence type="ECO:0000313" key="4">
    <source>
        <dbReference type="Proteomes" id="UP000182444"/>
    </source>
</evidence>
<feature type="compositionally biased region" description="Low complexity" evidence="2">
    <location>
        <begin position="301"/>
        <end position="318"/>
    </location>
</feature>
<dbReference type="VEuPathDB" id="FungiDB:YALI1_F06035g"/>
<accession>A0A1D8NLW4</accession>
<name>A0A1D8NLW4_YARLL</name>
<dbReference type="PANTHER" id="PTHR31027">
    <property type="entry name" value="NUCLEAR SEGREGATION PROTEIN BFR1"/>
    <property type="match status" value="1"/>
</dbReference>
<dbReference type="OMA" id="AHWKEDQ"/>
<protein>
    <recommendedName>
        <fullName evidence="5">Nuclear segregation protein BFR1</fullName>
    </recommendedName>
</protein>
<evidence type="ECO:0000256" key="2">
    <source>
        <dbReference type="SAM" id="MobiDB-lite"/>
    </source>
</evidence>
<dbReference type="GO" id="GO:0005783">
    <property type="term" value="C:endoplasmic reticulum"/>
    <property type="evidence" value="ECO:0007669"/>
    <property type="project" value="TreeGrafter"/>
</dbReference>
<dbReference type="PANTHER" id="PTHR31027:SF2">
    <property type="entry name" value="LEBERCILIN DOMAIN-CONTAINING PROTEIN"/>
    <property type="match status" value="1"/>
</dbReference>
<proteinExistence type="predicted"/>
<dbReference type="RefSeq" id="XP_504975.3">
    <property type="nucleotide sequence ID" value="XM_504975.3"/>
</dbReference>
<dbReference type="GO" id="GO:0003729">
    <property type="term" value="F:mRNA binding"/>
    <property type="evidence" value="ECO:0007669"/>
    <property type="project" value="TreeGrafter"/>
</dbReference>
<dbReference type="EMBL" id="CP017558">
    <property type="protein sequence ID" value="AOW06630.1"/>
    <property type="molecule type" value="Genomic_DNA"/>
</dbReference>
<feature type="region of interest" description="Disordered" evidence="2">
    <location>
        <begin position="301"/>
        <end position="343"/>
    </location>
</feature>
<keyword evidence="1" id="KW-0175">Coiled coil</keyword>
<dbReference type="VEuPathDB" id="FungiDB:YALI0_F04037g"/>
<dbReference type="AlphaFoldDB" id="A0A1D8NLW4"/>
<dbReference type="GO" id="GO:0008298">
    <property type="term" value="P:intracellular mRNA localization"/>
    <property type="evidence" value="ECO:0007669"/>
    <property type="project" value="TreeGrafter"/>
</dbReference>
<evidence type="ECO:0000313" key="3">
    <source>
        <dbReference type="EMBL" id="AOW06630.1"/>
    </source>
</evidence>
<dbReference type="Proteomes" id="UP000182444">
    <property type="component" value="Chromosome 1F"/>
</dbReference>
<evidence type="ECO:0000256" key="1">
    <source>
        <dbReference type="SAM" id="Coils"/>
    </source>
</evidence>
<organism evidence="3 4">
    <name type="scientific">Yarrowia lipolytica</name>
    <name type="common">Candida lipolytica</name>
    <dbReference type="NCBI Taxonomy" id="4952"/>
    <lineage>
        <taxon>Eukaryota</taxon>
        <taxon>Fungi</taxon>
        <taxon>Dikarya</taxon>
        <taxon>Ascomycota</taxon>
        <taxon>Saccharomycotina</taxon>
        <taxon>Dipodascomycetes</taxon>
        <taxon>Dipodascales</taxon>
        <taxon>Dipodascales incertae sedis</taxon>
        <taxon>Yarrowia</taxon>
    </lineage>
</organism>
<dbReference type="GeneID" id="2907711"/>
<dbReference type="InterPro" id="IPR039604">
    <property type="entry name" value="Bfr1"/>
</dbReference>